<reference evidence="3" key="1">
    <citation type="submission" date="2021-02" db="EMBL/GenBank/DDBJ databases">
        <authorList>
            <person name="Nowell W R."/>
        </authorList>
    </citation>
    <scope>NUCLEOTIDE SEQUENCE</scope>
</reference>
<dbReference type="Proteomes" id="UP000663865">
    <property type="component" value="Unassembled WGS sequence"/>
</dbReference>
<dbReference type="AlphaFoldDB" id="A0A818L5P1"/>
<feature type="region of interest" description="Disordered" evidence="2">
    <location>
        <begin position="123"/>
        <end position="163"/>
    </location>
</feature>
<feature type="compositionally biased region" description="Basic and acidic residues" evidence="2">
    <location>
        <begin position="143"/>
        <end position="154"/>
    </location>
</feature>
<organism evidence="3 4">
    <name type="scientific">Rotaria socialis</name>
    <dbReference type="NCBI Taxonomy" id="392032"/>
    <lineage>
        <taxon>Eukaryota</taxon>
        <taxon>Metazoa</taxon>
        <taxon>Spiralia</taxon>
        <taxon>Gnathifera</taxon>
        <taxon>Rotifera</taxon>
        <taxon>Eurotatoria</taxon>
        <taxon>Bdelloidea</taxon>
        <taxon>Philodinida</taxon>
        <taxon>Philodinidae</taxon>
        <taxon>Rotaria</taxon>
    </lineage>
</organism>
<feature type="coiled-coil region" evidence="1">
    <location>
        <begin position="235"/>
        <end position="262"/>
    </location>
</feature>
<comment type="caution">
    <text evidence="3">The sequence shown here is derived from an EMBL/GenBank/DDBJ whole genome shotgun (WGS) entry which is preliminary data.</text>
</comment>
<dbReference type="EMBL" id="CAJNYV010003465">
    <property type="protein sequence ID" value="CAF3572991.1"/>
    <property type="molecule type" value="Genomic_DNA"/>
</dbReference>
<evidence type="ECO:0000313" key="4">
    <source>
        <dbReference type="Proteomes" id="UP000663865"/>
    </source>
</evidence>
<evidence type="ECO:0000256" key="1">
    <source>
        <dbReference type="SAM" id="Coils"/>
    </source>
</evidence>
<sequence>MKKSVQEIRSVFESYHELLTNHKKKMSEKLIKWHNKLIQQIEDHVVEQSKLLDQYVENEKHHIDARCKQLLVDVALQDKKNNKEQIKRLVAECKTLQFDLAKLHRYDHSTKFIRFTIKEPPVEEQQDNENVRKSRRSQSQRRKVTDNRMNDIHNSRNGTPQNSLAELSYMSFKHPRLKPSRHVTLPEIKHATTDIKSSNSDTVHRDVLSNQKSKKLRRIDAWEETQLQNIRQHANYQKQLLNEEYEKECNDLKEQRQKFIETLLIHEAQKNTEQINQLIGCCKASQFELAPLTVTKQPYSVHPSNKTRISKNKLK</sequence>
<feature type="compositionally biased region" description="Basic residues" evidence="2">
    <location>
        <begin position="133"/>
        <end position="142"/>
    </location>
</feature>
<protein>
    <submittedName>
        <fullName evidence="3">Uncharacterized protein</fullName>
    </submittedName>
</protein>
<evidence type="ECO:0000313" key="3">
    <source>
        <dbReference type="EMBL" id="CAF3572991.1"/>
    </source>
</evidence>
<gene>
    <name evidence="3" type="ORF">KIK155_LOCUS19544</name>
</gene>
<accession>A0A818L5P1</accession>
<proteinExistence type="predicted"/>
<name>A0A818L5P1_9BILA</name>
<keyword evidence="1" id="KW-0175">Coiled coil</keyword>
<evidence type="ECO:0000256" key="2">
    <source>
        <dbReference type="SAM" id="MobiDB-lite"/>
    </source>
</evidence>